<comment type="similarity">
    <text evidence="2 9">Belongs to the SLC41A transporter family.</text>
</comment>
<evidence type="ECO:0000256" key="7">
    <source>
        <dbReference type="ARBA" id="ARBA00023065"/>
    </source>
</evidence>
<evidence type="ECO:0000256" key="2">
    <source>
        <dbReference type="ARBA" id="ARBA00009749"/>
    </source>
</evidence>
<evidence type="ECO:0000259" key="10">
    <source>
        <dbReference type="Pfam" id="PF01769"/>
    </source>
</evidence>
<evidence type="ECO:0000256" key="4">
    <source>
        <dbReference type="ARBA" id="ARBA00022692"/>
    </source>
</evidence>
<dbReference type="Pfam" id="PF01769">
    <property type="entry name" value="MgtE"/>
    <property type="match status" value="1"/>
</dbReference>
<feature type="transmembrane region" description="Helical" evidence="9">
    <location>
        <begin position="21"/>
        <end position="43"/>
    </location>
</feature>
<keyword evidence="3 9" id="KW-0813">Transport</keyword>
<protein>
    <recommendedName>
        <fullName evidence="9">Solute carrier family 41 member</fullName>
    </recommendedName>
</protein>
<evidence type="ECO:0000313" key="11">
    <source>
        <dbReference type="Ensembl" id="ENSBJAP00000019062.1"/>
    </source>
</evidence>
<dbReference type="SUPFAM" id="SSF161093">
    <property type="entry name" value="MgtE membrane domain-like"/>
    <property type="match status" value="2"/>
</dbReference>
<keyword evidence="4 9" id="KW-0812">Transmembrane</keyword>
<dbReference type="Gene3D" id="1.10.357.20">
    <property type="entry name" value="SLC41 divalent cation transporters, integral membrane domain"/>
    <property type="match status" value="3"/>
</dbReference>
<evidence type="ECO:0000256" key="5">
    <source>
        <dbReference type="ARBA" id="ARBA00022842"/>
    </source>
</evidence>
<reference evidence="11" key="2">
    <citation type="submission" date="2025-09" db="UniProtKB">
        <authorList>
            <consortium name="Ensembl"/>
        </authorList>
    </citation>
    <scope>IDENTIFICATION</scope>
</reference>
<dbReference type="AlphaFoldDB" id="A0A8C0HPH9"/>
<dbReference type="GO" id="GO:0008324">
    <property type="term" value="F:monoatomic cation transmembrane transporter activity"/>
    <property type="evidence" value="ECO:0007669"/>
    <property type="project" value="UniProtKB-UniRule"/>
</dbReference>
<keyword evidence="5 9" id="KW-0460">Magnesium</keyword>
<keyword evidence="6 9" id="KW-1133">Transmembrane helix</keyword>
<name>A0A8C0HPH9_9AVES</name>
<dbReference type="Proteomes" id="UP000694555">
    <property type="component" value="Unplaced"/>
</dbReference>
<dbReference type="InterPro" id="IPR006667">
    <property type="entry name" value="SLC41_membr_dom"/>
</dbReference>
<evidence type="ECO:0000256" key="9">
    <source>
        <dbReference type="RuleBase" id="RU369007"/>
    </source>
</evidence>
<reference evidence="11" key="1">
    <citation type="submission" date="2025-08" db="UniProtKB">
        <authorList>
            <consortium name="Ensembl"/>
        </authorList>
    </citation>
    <scope>IDENTIFICATION</scope>
</reference>
<dbReference type="GO" id="GO:0005886">
    <property type="term" value="C:plasma membrane"/>
    <property type="evidence" value="ECO:0007669"/>
    <property type="project" value="TreeGrafter"/>
</dbReference>
<evidence type="ECO:0000256" key="3">
    <source>
        <dbReference type="ARBA" id="ARBA00022448"/>
    </source>
</evidence>
<sequence length="260" mass="28029">MIGVIIGARKVGINPDNVATPIAASLGDLITLSLLAGISNFFFLPDMKYLSPLICAVFIVMIPLWVAIAKQSPSLAEVLKSGWQPVIVAMSISSIGGLILDKTVTDPNFEGMAVFTPVINGVGGNLVAIQASRISTFLHFWSMPGVLPYKMSQLHPSQCSSIPKRNSGSLGKMLTLGDPWRLRVTFLLPHSRACLASPQVGILLYVADLIVRLMWRKALDPDNFSIPYLTALGDLLGTGFLAVCFRLVWLVHGADMNLGN</sequence>
<dbReference type="GO" id="GO:0030001">
    <property type="term" value="P:metal ion transport"/>
    <property type="evidence" value="ECO:0007669"/>
    <property type="project" value="UniProtKB-UniRule"/>
</dbReference>
<keyword evidence="8 9" id="KW-0472">Membrane</keyword>
<evidence type="ECO:0000313" key="12">
    <source>
        <dbReference type="Proteomes" id="UP000694555"/>
    </source>
</evidence>
<comment type="function">
    <text evidence="9">Acts as a magnesium transporter.</text>
</comment>
<feature type="transmembrane region" description="Helical" evidence="9">
    <location>
        <begin position="49"/>
        <end position="69"/>
    </location>
</feature>
<dbReference type="InterPro" id="IPR045349">
    <property type="entry name" value="SLC41A1-3"/>
</dbReference>
<dbReference type="PANTHER" id="PTHR16228">
    <property type="entry name" value="DIVALENT CATION TRANSPORTER SOLUTE CARRIER FAMILY 41"/>
    <property type="match status" value="1"/>
</dbReference>
<feature type="transmembrane region" description="Helical" evidence="9">
    <location>
        <begin position="196"/>
        <end position="215"/>
    </location>
</feature>
<evidence type="ECO:0000256" key="1">
    <source>
        <dbReference type="ARBA" id="ARBA00004141"/>
    </source>
</evidence>
<feature type="domain" description="SLC41A/MgtE integral membrane" evidence="10">
    <location>
        <begin position="116"/>
        <end position="243"/>
    </location>
</feature>
<dbReference type="PANTHER" id="PTHR16228:SF22">
    <property type="entry name" value="SOLUTE CARRIER FAMILY 41 MEMBER 3"/>
    <property type="match status" value="1"/>
</dbReference>
<dbReference type="GO" id="GO:0022890">
    <property type="term" value="F:inorganic cation transmembrane transporter activity"/>
    <property type="evidence" value="ECO:0007669"/>
    <property type="project" value="UniProtKB-UniRule"/>
</dbReference>
<dbReference type="InterPro" id="IPR036739">
    <property type="entry name" value="SLC41_membr_dom_sf"/>
</dbReference>
<comment type="caution">
    <text evidence="9">Lacks conserved residue(s) required for the propagation of feature annotation.</text>
</comment>
<comment type="subcellular location">
    <subcellularLocation>
        <location evidence="1 9">Membrane</location>
        <topology evidence="1 9">Multi-pass membrane protein</topology>
    </subcellularLocation>
</comment>
<accession>A0A8C0HPH9</accession>
<proteinExistence type="inferred from homology"/>
<feature type="transmembrane region" description="Helical" evidence="9">
    <location>
        <begin position="81"/>
        <end position="100"/>
    </location>
</feature>
<evidence type="ECO:0000256" key="8">
    <source>
        <dbReference type="ARBA" id="ARBA00023136"/>
    </source>
</evidence>
<evidence type="ECO:0000256" key="6">
    <source>
        <dbReference type="ARBA" id="ARBA00022989"/>
    </source>
</evidence>
<keyword evidence="12" id="KW-1185">Reference proteome</keyword>
<dbReference type="Ensembl" id="ENSBJAT00000019589.1">
    <property type="protein sequence ID" value="ENSBJAP00000019062.1"/>
    <property type="gene ID" value="ENSBJAG00000012542.1"/>
</dbReference>
<feature type="transmembrane region" description="Helical" evidence="9">
    <location>
        <begin position="227"/>
        <end position="251"/>
    </location>
</feature>
<keyword evidence="7 9" id="KW-0406">Ion transport</keyword>
<organism evidence="11 12">
    <name type="scientific">Buteo japonicus</name>
    <dbReference type="NCBI Taxonomy" id="224669"/>
    <lineage>
        <taxon>Eukaryota</taxon>
        <taxon>Metazoa</taxon>
        <taxon>Chordata</taxon>
        <taxon>Craniata</taxon>
        <taxon>Vertebrata</taxon>
        <taxon>Euteleostomi</taxon>
        <taxon>Archelosauria</taxon>
        <taxon>Archosauria</taxon>
        <taxon>Dinosauria</taxon>
        <taxon>Saurischia</taxon>
        <taxon>Theropoda</taxon>
        <taxon>Coelurosauria</taxon>
        <taxon>Aves</taxon>
        <taxon>Neognathae</taxon>
        <taxon>Neoaves</taxon>
        <taxon>Telluraves</taxon>
        <taxon>Accipitrimorphae</taxon>
        <taxon>Accipitriformes</taxon>
        <taxon>Accipitridae</taxon>
        <taxon>Accipitrinae</taxon>
        <taxon>Buteo</taxon>
    </lineage>
</organism>